<organism evidence="2 3">
    <name type="scientific">Scytalidium lignicola</name>
    <name type="common">Hyphomycete</name>
    <dbReference type="NCBI Taxonomy" id="5539"/>
    <lineage>
        <taxon>Eukaryota</taxon>
        <taxon>Fungi</taxon>
        <taxon>Dikarya</taxon>
        <taxon>Ascomycota</taxon>
        <taxon>Pezizomycotina</taxon>
        <taxon>Leotiomycetes</taxon>
        <taxon>Leotiomycetes incertae sedis</taxon>
        <taxon>Scytalidium</taxon>
    </lineage>
</organism>
<keyword evidence="3" id="KW-1185">Reference proteome</keyword>
<feature type="domain" description="ABM" evidence="1">
    <location>
        <begin position="5"/>
        <end position="97"/>
    </location>
</feature>
<dbReference type="SUPFAM" id="SSF54909">
    <property type="entry name" value="Dimeric alpha+beta barrel"/>
    <property type="match status" value="1"/>
</dbReference>
<dbReference type="PROSITE" id="PS51725">
    <property type="entry name" value="ABM"/>
    <property type="match status" value="1"/>
</dbReference>
<dbReference type="Proteomes" id="UP000258309">
    <property type="component" value="Unassembled WGS sequence"/>
</dbReference>
<evidence type="ECO:0000313" key="2">
    <source>
        <dbReference type="EMBL" id="RFU28494.1"/>
    </source>
</evidence>
<dbReference type="Gene3D" id="3.30.70.100">
    <property type="match status" value="1"/>
</dbReference>
<dbReference type="InterPro" id="IPR011008">
    <property type="entry name" value="Dimeric_a/b-barrel"/>
</dbReference>
<comment type="caution">
    <text evidence="2">The sequence shown here is derived from an EMBL/GenBank/DDBJ whole genome shotgun (WGS) entry which is preliminary data.</text>
</comment>
<dbReference type="InterPro" id="IPR007138">
    <property type="entry name" value="ABM_dom"/>
</dbReference>
<proteinExistence type="predicted"/>
<sequence>MGDRVIVVQLSPTDKETRDMLLKYLQETADHAVKNEPGTLKYSLATSRDESDLSLYVIEEYADQTAFDFHMQQDGVQAMGKWMSAGGLDSAPTIWELEHIDGFNFTRPEVTRHADPFVIFTEIDYKPDTGSSTLPYWKAVVEAGENDELGTLVYGICRDPKNADKLFVVHAYESRDYLMDVHVPNCRE</sequence>
<dbReference type="AlphaFoldDB" id="A0A3E2H533"/>
<dbReference type="OMA" id="YARANEP"/>
<dbReference type="PANTHER" id="PTHR40624:SF1">
    <property type="entry name" value="BIOSYNTHESIS MONOOXYGENASE, PUTATIVE (AFU_ORTHOLOGUE AFUA_1G12025)-RELATED"/>
    <property type="match status" value="1"/>
</dbReference>
<feature type="non-terminal residue" evidence="2">
    <location>
        <position position="1"/>
    </location>
</feature>
<protein>
    <recommendedName>
        <fullName evidence="1">ABM domain-containing protein</fullName>
    </recommendedName>
</protein>
<dbReference type="PANTHER" id="PTHR40624">
    <property type="entry name" value="BIOSYNTHESIS MONOOXYGENASE, PUTATIVE (AFU_ORTHOLOGUE AFUA_1G12025)-RELATED"/>
    <property type="match status" value="1"/>
</dbReference>
<name>A0A3E2H533_SCYLI</name>
<evidence type="ECO:0000313" key="3">
    <source>
        <dbReference type="Proteomes" id="UP000258309"/>
    </source>
</evidence>
<reference evidence="2 3" key="1">
    <citation type="submission" date="2018-05" db="EMBL/GenBank/DDBJ databases">
        <title>Draft genome sequence of Scytalidium lignicola DSM 105466, a ubiquitous saprotrophic fungus.</title>
        <authorList>
            <person name="Buettner E."/>
            <person name="Gebauer A.M."/>
            <person name="Hofrichter M."/>
            <person name="Liers C."/>
            <person name="Kellner H."/>
        </authorList>
    </citation>
    <scope>NUCLEOTIDE SEQUENCE [LARGE SCALE GENOMIC DNA]</scope>
    <source>
        <strain evidence="2 3">DSM 105466</strain>
    </source>
</reference>
<gene>
    <name evidence="2" type="ORF">B7463_g7829</name>
</gene>
<dbReference type="EMBL" id="NCSJ02000161">
    <property type="protein sequence ID" value="RFU28494.1"/>
    <property type="molecule type" value="Genomic_DNA"/>
</dbReference>
<dbReference type="Pfam" id="PF03992">
    <property type="entry name" value="ABM"/>
    <property type="match status" value="1"/>
</dbReference>
<dbReference type="OrthoDB" id="4520428at2759"/>
<feature type="non-terminal residue" evidence="2">
    <location>
        <position position="188"/>
    </location>
</feature>
<accession>A0A3E2H533</accession>
<evidence type="ECO:0000259" key="1">
    <source>
        <dbReference type="PROSITE" id="PS51725"/>
    </source>
</evidence>